<dbReference type="AlphaFoldDB" id="A0A367YIC0"/>
<evidence type="ECO:0000313" key="2">
    <source>
        <dbReference type="Proteomes" id="UP000253472"/>
    </source>
</evidence>
<evidence type="ECO:0000313" key="1">
    <source>
        <dbReference type="EMBL" id="RCK64771.1"/>
    </source>
</evidence>
<gene>
    <name evidence="1" type="ORF">Cantr_00776</name>
</gene>
<comment type="caution">
    <text evidence="1">The sequence shown here is derived from an EMBL/GenBank/DDBJ whole genome shotgun (WGS) entry which is preliminary data.</text>
</comment>
<protein>
    <submittedName>
        <fullName evidence="1">Uncharacterized protein</fullName>
    </submittedName>
</protein>
<dbReference type="OrthoDB" id="10424398at2759"/>
<accession>A0A367YIC0</accession>
<keyword evidence="2" id="KW-1185">Reference proteome</keyword>
<dbReference type="Proteomes" id="UP000253472">
    <property type="component" value="Unassembled WGS sequence"/>
</dbReference>
<name>A0A367YIC0_9ASCO</name>
<reference evidence="1 2" key="1">
    <citation type="submission" date="2018-06" db="EMBL/GenBank/DDBJ databases">
        <title>Whole genome sequencing of Candida tropicalis (genome annotated by CSBL at Korea University).</title>
        <authorList>
            <person name="Ahn J."/>
        </authorList>
    </citation>
    <scope>NUCLEOTIDE SEQUENCE [LARGE SCALE GENOMIC DNA]</scope>
    <source>
        <strain evidence="1 2">ATCC 20962</strain>
    </source>
</reference>
<proteinExistence type="predicted"/>
<sequence length="131" mass="14815">MTSSASSSTTSPIKTYLESLNPVDQLFINFQANLRNELRDATVTWLMKTLFEFKSQGPATTTTNGSLIAASEALNNELDEILQENIKLEFNDLIIEELIRKTTLEYVAYMQVRRSAIVQNVKEQLQNELAP</sequence>
<organism evidence="1 2">
    <name type="scientific">Candida viswanathii</name>
    <dbReference type="NCBI Taxonomy" id="5486"/>
    <lineage>
        <taxon>Eukaryota</taxon>
        <taxon>Fungi</taxon>
        <taxon>Dikarya</taxon>
        <taxon>Ascomycota</taxon>
        <taxon>Saccharomycotina</taxon>
        <taxon>Pichiomycetes</taxon>
        <taxon>Debaryomycetaceae</taxon>
        <taxon>Candida/Lodderomyces clade</taxon>
        <taxon>Candida</taxon>
    </lineage>
</organism>
<dbReference type="EMBL" id="QLNQ01000021">
    <property type="protein sequence ID" value="RCK64771.1"/>
    <property type="molecule type" value="Genomic_DNA"/>
</dbReference>